<evidence type="ECO:0000313" key="1">
    <source>
        <dbReference type="EMBL" id="KAI4840431.1"/>
    </source>
</evidence>
<reference evidence="1" key="1">
    <citation type="submission" date="2022-06" db="EMBL/GenBank/DDBJ databases">
        <title>The First Complete Genome of the Simian Malaria Parasite Plasmodium brasilianum.</title>
        <authorList>
            <person name="Bajic M."/>
            <person name="Ravishankar S."/>
        </authorList>
    </citation>
    <scope>NUCLEOTIDE SEQUENCE</scope>
    <source>
        <strain evidence="1">Bolivian I</strain>
    </source>
</reference>
<keyword evidence="2" id="KW-1185">Reference proteome</keyword>
<sequence>MRKRTLSIIREAVSLKYFSFTNKINNSFFVSFVDKYKQNFIINTNLHTYLSTYSHNNSKDCITINVKSILCKHNVLHNQRVSILFPIKWGSLLPICNKHMLGFPIKQKQKYSSLISKYLTWKLITEKYNSTSTVVATTLIGTNSNLHNSYSTSNDGKNNNIDGRPPLQSSSVKDDTNYGGDKTQMAVLNTVCRKIYYLGINRIKNEKEWEKYIIDFCKEIKYYEFINLKSIFMLLLGITKSKEHVKNISSFTIIKNDITHQHYKKKIHIYDIVYIYIDILAKKIKSMTKNQLSIFLYLLQKWNKTQKYEDIIYTIICEQISANTKMRNFNVRSFCSILHLYAKNYQIYANFDNSQNNRNYQNTEKRFCIGTSREDTANKLSSSMKNCIVTDEHIKKIVSKFLRTKFRLEDVLYFLSSMYKLKINKNSIFESSLVQMLNENLINANYFLTPSLVLQLANLNIYNEELYKKLKCIIMQNYYFYNSVHITNIFYAFSKFNADSAVYDLFEKLSTHIMYNFPQKEKPSSSMKEEQNLCSPTNENTQNRCMNNIFSTFNIFQVTTIINSCLKCNYMKYDFFHALLLKVFTPTEAVTAVEGVTSETEQIQGQHTLDNLVNHLDVISKILKSFKIFVYKHITCFHHYDKGNEDKNPQVGQYTRPNNCPLEDVYFDEGYPVCLLNKEWVHKKVYRYASNYCLKGNDDNDRHYDCFFLPYVDQNEVSSKKIREQNKFELFWDNVSEKIRIIIENNLYDEKLKYILHNLMLCLSFSEVRFTNLHAYCQVIVKENFHFFTLNSLYMYIKIWYKFKIFNYEILEILLEQIYKNFHLLQDKKKIKINLLSYIIFKKINTQKGNQLIHLFLYEGENNKLKFEKENLKEKKNFNPTSTWDLPTETQLKQNFKNVEICSNFPIINYDEVDNRSYNGATRDDNSLSEEKRISECATIVQGKKEKASSSTRINESVCKQVERTESTPCSLHFFDYLNFSLFLILTQKSNADGCFELSALFSKGGSSSSSSSNSSSNSSIVLMHFSEGGKEEVLEKYSKRVEKNILNRKESIVRFFLIFADYLGNEKSSLHIFQMLYILHFIKIINEDIYSDIMKLEKMKNFSSPSAANKSEAYHNKKIFRLRKEDLQFINLAGGGNTTERDEVAGDEFQCEHTPCYSFSLHENNTHYAHYAYYRYQYESVKESIRSLSKVFKTFKYNQAICASRESKYSLKRIEVFYKLSTFLTVDMMFELEKENQEFYHFLLFYPQELKRTIVSVREDGTSFFKYEYDDSPLIHTEILFIYNFLKKIFPKNIRFSIVDTTQFITLSTYENEKVKTERVCEHVFNNDIKSNAIEFILEHIMGM</sequence>
<protein>
    <submittedName>
        <fullName evidence="1">Uncharacterized protein</fullName>
    </submittedName>
</protein>
<accession>A0ACB9YGA5</accession>
<dbReference type="EMBL" id="CM043772">
    <property type="protein sequence ID" value="KAI4840431.1"/>
    <property type="molecule type" value="Genomic_DNA"/>
</dbReference>
<dbReference type="Proteomes" id="UP001056978">
    <property type="component" value="Chromosome 4"/>
</dbReference>
<proteinExistence type="predicted"/>
<evidence type="ECO:0000313" key="2">
    <source>
        <dbReference type="Proteomes" id="UP001056978"/>
    </source>
</evidence>
<organism evidence="1 2">
    <name type="scientific">Plasmodium brasilianum</name>
    <dbReference type="NCBI Taxonomy" id="5824"/>
    <lineage>
        <taxon>Eukaryota</taxon>
        <taxon>Sar</taxon>
        <taxon>Alveolata</taxon>
        <taxon>Apicomplexa</taxon>
        <taxon>Aconoidasida</taxon>
        <taxon>Haemosporida</taxon>
        <taxon>Plasmodiidae</taxon>
        <taxon>Plasmodium</taxon>
        <taxon>Plasmodium (Plasmodium)</taxon>
    </lineage>
</organism>
<gene>
    <name evidence="1" type="ORF">MKS88_001156</name>
</gene>
<name>A0ACB9YGA5_PLABR</name>
<comment type="caution">
    <text evidence="1">The sequence shown here is derived from an EMBL/GenBank/DDBJ whole genome shotgun (WGS) entry which is preliminary data.</text>
</comment>